<dbReference type="SUPFAM" id="SSF48498">
    <property type="entry name" value="Tetracyclin repressor-like, C-terminal domain"/>
    <property type="match status" value="1"/>
</dbReference>
<comment type="caution">
    <text evidence="6">The sequence shown here is derived from an EMBL/GenBank/DDBJ whole genome shotgun (WGS) entry which is preliminary data.</text>
</comment>
<dbReference type="PROSITE" id="PS50977">
    <property type="entry name" value="HTH_TETR_2"/>
    <property type="match status" value="1"/>
</dbReference>
<dbReference type="EMBL" id="JAAXOS010000008">
    <property type="protein sequence ID" value="NKY28243.1"/>
    <property type="molecule type" value="Genomic_DNA"/>
</dbReference>
<evidence type="ECO:0000313" key="7">
    <source>
        <dbReference type="Proteomes" id="UP000540698"/>
    </source>
</evidence>
<dbReference type="Proteomes" id="UP000540698">
    <property type="component" value="Unassembled WGS sequence"/>
</dbReference>
<reference evidence="6 7" key="1">
    <citation type="submission" date="2020-04" db="EMBL/GenBank/DDBJ databases">
        <title>MicrobeNet Type strains.</title>
        <authorList>
            <person name="Nicholson A.C."/>
        </authorList>
    </citation>
    <scope>NUCLEOTIDE SEQUENCE [LARGE SCALE GENOMIC DNA]</scope>
    <source>
        <strain evidence="6 7">DSM 44956</strain>
    </source>
</reference>
<accession>A0A7X6L5J3</accession>
<dbReference type="InterPro" id="IPR011075">
    <property type="entry name" value="TetR_C"/>
</dbReference>
<keyword evidence="3" id="KW-0804">Transcription</keyword>
<dbReference type="InterPro" id="IPR036271">
    <property type="entry name" value="Tet_transcr_reg_TetR-rel_C_sf"/>
</dbReference>
<dbReference type="GO" id="GO:0003677">
    <property type="term" value="F:DNA binding"/>
    <property type="evidence" value="ECO:0007669"/>
    <property type="project" value="UniProtKB-UniRule"/>
</dbReference>
<dbReference type="PANTHER" id="PTHR47506:SF1">
    <property type="entry name" value="HTH-TYPE TRANSCRIPTIONAL REGULATOR YJDC"/>
    <property type="match status" value="1"/>
</dbReference>
<keyword evidence="7" id="KW-1185">Reference proteome</keyword>
<evidence type="ECO:0000256" key="1">
    <source>
        <dbReference type="ARBA" id="ARBA00023015"/>
    </source>
</evidence>
<gene>
    <name evidence="6" type="ORF">HGB38_18730</name>
</gene>
<dbReference type="Pfam" id="PF16925">
    <property type="entry name" value="TetR_C_13"/>
    <property type="match status" value="1"/>
</dbReference>
<name>A0A7X6L5J3_9NOCA</name>
<protein>
    <submittedName>
        <fullName evidence="6">TetR/AcrR family transcriptional regulator</fullName>
    </submittedName>
</protein>
<evidence type="ECO:0000313" key="6">
    <source>
        <dbReference type="EMBL" id="NKY28243.1"/>
    </source>
</evidence>
<dbReference type="Pfam" id="PF00440">
    <property type="entry name" value="TetR_N"/>
    <property type="match status" value="1"/>
</dbReference>
<dbReference type="SUPFAM" id="SSF46689">
    <property type="entry name" value="Homeodomain-like"/>
    <property type="match status" value="1"/>
</dbReference>
<keyword evidence="2 4" id="KW-0238">DNA-binding</keyword>
<evidence type="ECO:0000259" key="5">
    <source>
        <dbReference type="PROSITE" id="PS50977"/>
    </source>
</evidence>
<dbReference type="InterPro" id="IPR001647">
    <property type="entry name" value="HTH_TetR"/>
</dbReference>
<dbReference type="Gene3D" id="1.10.357.10">
    <property type="entry name" value="Tetracycline Repressor, domain 2"/>
    <property type="match status" value="1"/>
</dbReference>
<dbReference type="PRINTS" id="PR00455">
    <property type="entry name" value="HTHTETR"/>
</dbReference>
<evidence type="ECO:0000256" key="3">
    <source>
        <dbReference type="ARBA" id="ARBA00023163"/>
    </source>
</evidence>
<dbReference type="RefSeq" id="WP_062967115.1">
    <property type="nucleotide sequence ID" value="NZ_JAAXOS010000008.1"/>
</dbReference>
<feature type="DNA-binding region" description="H-T-H motif" evidence="4">
    <location>
        <begin position="26"/>
        <end position="45"/>
    </location>
</feature>
<dbReference type="InterPro" id="IPR009057">
    <property type="entry name" value="Homeodomain-like_sf"/>
</dbReference>
<dbReference type="AlphaFoldDB" id="A0A7X6L5J3"/>
<evidence type="ECO:0000256" key="2">
    <source>
        <dbReference type="ARBA" id="ARBA00023125"/>
    </source>
</evidence>
<organism evidence="6 7">
    <name type="scientific">Nocardia gamkensis</name>
    <dbReference type="NCBI Taxonomy" id="352869"/>
    <lineage>
        <taxon>Bacteria</taxon>
        <taxon>Bacillati</taxon>
        <taxon>Actinomycetota</taxon>
        <taxon>Actinomycetes</taxon>
        <taxon>Mycobacteriales</taxon>
        <taxon>Nocardiaceae</taxon>
        <taxon>Nocardia</taxon>
    </lineage>
</organism>
<keyword evidence="1" id="KW-0805">Transcription regulation</keyword>
<sequence length="185" mass="20442">MATQAKQRLLTTAEELFYAEGIRAVGIDRLLQESGVGRASFYRHFASKDELVVAVLEDRDRRWLSWLRESVEAKTGDPVARPLAVFDALADRFARKDFRGCAFINTMVEVADRESAAHQVADRHKRRVIDYLSELLTEAGRSDASGMAAELALLVDGAIVTAVREGNPDAASRARAIAERLLAAR</sequence>
<feature type="domain" description="HTH tetR-type" evidence="5">
    <location>
        <begin position="3"/>
        <end position="63"/>
    </location>
</feature>
<evidence type="ECO:0000256" key="4">
    <source>
        <dbReference type="PROSITE-ProRule" id="PRU00335"/>
    </source>
</evidence>
<proteinExistence type="predicted"/>
<dbReference type="PANTHER" id="PTHR47506">
    <property type="entry name" value="TRANSCRIPTIONAL REGULATORY PROTEIN"/>
    <property type="match status" value="1"/>
</dbReference>